<gene>
    <name evidence="1" type="ORF">ACFS7Z_09195</name>
</gene>
<comment type="caution">
    <text evidence="1">The sequence shown here is derived from an EMBL/GenBank/DDBJ whole genome shotgun (WGS) entry which is preliminary data.</text>
</comment>
<dbReference type="RefSeq" id="WP_377483638.1">
    <property type="nucleotide sequence ID" value="NZ_JBHUOX010000005.1"/>
</dbReference>
<evidence type="ECO:0000313" key="2">
    <source>
        <dbReference type="Proteomes" id="UP001597641"/>
    </source>
</evidence>
<proteinExistence type="predicted"/>
<accession>A0ABW6BRR7</accession>
<keyword evidence="2" id="KW-1185">Reference proteome</keyword>
<name>A0ABW6BRR7_9BACT</name>
<dbReference type="EMBL" id="JBHUOX010000005">
    <property type="protein sequence ID" value="MFD3000533.1"/>
    <property type="molecule type" value="Genomic_DNA"/>
</dbReference>
<organism evidence="1 2">
    <name type="scientific">Pontibacter toksunensis</name>
    <dbReference type="NCBI Taxonomy" id="1332631"/>
    <lineage>
        <taxon>Bacteria</taxon>
        <taxon>Pseudomonadati</taxon>
        <taxon>Bacteroidota</taxon>
        <taxon>Cytophagia</taxon>
        <taxon>Cytophagales</taxon>
        <taxon>Hymenobacteraceae</taxon>
        <taxon>Pontibacter</taxon>
    </lineage>
</organism>
<dbReference type="Proteomes" id="UP001597641">
    <property type="component" value="Unassembled WGS sequence"/>
</dbReference>
<sequence>MAQNQNSTACDEKLLSYLNWKETPDTEWSLHLTARNGGSLQYIGASHSDDAADAQFPALRQAWALQKPTIAFFEGPDRGIADSETETISKFGESGFVRYMAKADGVKTKSLEPSPQEEADYLLSRKEFTPEQIKLFFILREASRLRERKNMTEEQIKATIAQLLQRANSLIPAFATVLPDIASLQPAYSKYWSAPANWWEAPAEWFTPGGDGEKTGGKFTHTINRHSSEFRNLHMYRLLTEAVLRGEKVYAVVGRNHVPMQAPAIRCALA</sequence>
<protein>
    <submittedName>
        <fullName evidence="1">Uncharacterized protein</fullName>
    </submittedName>
</protein>
<reference evidence="2" key="1">
    <citation type="journal article" date="2019" name="Int. J. Syst. Evol. Microbiol.">
        <title>The Global Catalogue of Microorganisms (GCM) 10K type strain sequencing project: providing services to taxonomists for standard genome sequencing and annotation.</title>
        <authorList>
            <consortium name="The Broad Institute Genomics Platform"/>
            <consortium name="The Broad Institute Genome Sequencing Center for Infectious Disease"/>
            <person name="Wu L."/>
            <person name="Ma J."/>
        </authorList>
    </citation>
    <scope>NUCLEOTIDE SEQUENCE [LARGE SCALE GENOMIC DNA]</scope>
    <source>
        <strain evidence="2">KCTC 23984</strain>
    </source>
</reference>
<evidence type="ECO:0000313" key="1">
    <source>
        <dbReference type="EMBL" id="MFD3000533.1"/>
    </source>
</evidence>